<sequence length="323" mass="36023">MTESIIDVNYEINEANGELEDKSTEQLCHEANGLYQQMEAVGNVALMMAASAGRRLLIVKERLPHGEFGTWCDNNLDFSQSKANKMMQLAKRSSDENSIFSNSYTCTNLSISKAFALLSAPDDVAKEVIESEDINDMTVTELKAEIANLKARNNELEAGTDEIANLKNRIAELEAEQSESEISVEELTAKDDEIKRLKEKLEKEKAKAQTAKNKTETAIQEAIDKYKTEHEKEKAEAVKEGKAKLQEAYSEAEKTIARLEKELSASSQDELTTFRAQVNILQEIFQSCCKSLAVIEAKDPGQGEKVRSALLQVLHIEEEQLKG</sequence>
<dbReference type="OrthoDB" id="2086764at2"/>
<dbReference type="Gene3D" id="6.10.250.370">
    <property type="match status" value="1"/>
</dbReference>
<dbReference type="RefSeq" id="WP_094233625.1">
    <property type="nucleotide sequence ID" value="NZ_CP016199.1"/>
</dbReference>
<proteinExistence type="predicted"/>
<keyword evidence="1" id="KW-0175">Coiled coil</keyword>
<dbReference type="InterPro" id="IPR021451">
    <property type="entry name" value="DUF3102"/>
</dbReference>
<reference evidence="3" key="1">
    <citation type="submission" date="2016-05" db="EMBL/GenBank/DDBJ databases">
        <authorList>
            <person name="Holder M.E."/>
            <person name="Ajami N.J."/>
            <person name="Petrosino J.F."/>
        </authorList>
    </citation>
    <scope>NUCLEOTIDE SEQUENCE [LARGE SCALE GENOMIC DNA]</scope>
    <source>
        <strain evidence="3">ATCC 700696</strain>
    </source>
</reference>
<keyword evidence="3" id="KW-1185">Reference proteome</keyword>
<accession>A0A223AR12</accession>
<dbReference type="EMBL" id="CP016199">
    <property type="protein sequence ID" value="ASS37397.1"/>
    <property type="molecule type" value="Genomic_DNA"/>
</dbReference>
<evidence type="ECO:0000313" key="2">
    <source>
        <dbReference type="EMBL" id="ASS37397.1"/>
    </source>
</evidence>
<organism evidence="2 3">
    <name type="scientific">Mogibacterium pumilum</name>
    <dbReference type="NCBI Taxonomy" id="86332"/>
    <lineage>
        <taxon>Bacteria</taxon>
        <taxon>Bacillati</taxon>
        <taxon>Bacillota</taxon>
        <taxon>Clostridia</taxon>
        <taxon>Peptostreptococcales</taxon>
        <taxon>Anaerovoracaceae</taxon>
        <taxon>Mogibacterium</taxon>
    </lineage>
</organism>
<gene>
    <name evidence="2" type="ORF">AXF17_02225</name>
</gene>
<evidence type="ECO:0000256" key="1">
    <source>
        <dbReference type="SAM" id="Coils"/>
    </source>
</evidence>
<dbReference type="Proteomes" id="UP000214689">
    <property type="component" value="Chromosome"/>
</dbReference>
<evidence type="ECO:0000313" key="3">
    <source>
        <dbReference type="Proteomes" id="UP000214689"/>
    </source>
</evidence>
<feature type="coiled-coil region" evidence="1">
    <location>
        <begin position="139"/>
        <end position="269"/>
    </location>
</feature>
<evidence type="ECO:0008006" key="4">
    <source>
        <dbReference type="Google" id="ProtNLM"/>
    </source>
</evidence>
<name>A0A223AR12_9FIRM</name>
<dbReference type="Pfam" id="PF11300">
    <property type="entry name" value="DUF3102"/>
    <property type="match status" value="1"/>
</dbReference>
<dbReference type="AlphaFoldDB" id="A0A223AR12"/>
<protein>
    <recommendedName>
        <fullName evidence="4">DUF3102 domain-containing protein</fullName>
    </recommendedName>
</protein>